<dbReference type="Pfam" id="PF00392">
    <property type="entry name" value="GntR"/>
    <property type="match status" value="1"/>
</dbReference>
<dbReference type="InterPro" id="IPR015421">
    <property type="entry name" value="PyrdxlP-dep_Trfase_major"/>
</dbReference>
<dbReference type="InterPro" id="IPR015422">
    <property type="entry name" value="PyrdxlP-dep_Trfase_small"/>
</dbReference>
<dbReference type="SMART" id="SM00345">
    <property type="entry name" value="HTH_GNTR"/>
    <property type="match status" value="1"/>
</dbReference>
<dbReference type="EMBL" id="FMYO01000001">
    <property type="protein sequence ID" value="SDB82203.1"/>
    <property type="molecule type" value="Genomic_DNA"/>
</dbReference>
<gene>
    <name evidence="7" type="ORF">SAMN05421732_10116</name>
</gene>
<evidence type="ECO:0000256" key="4">
    <source>
        <dbReference type="ARBA" id="ARBA00023125"/>
    </source>
</evidence>
<keyword evidence="5" id="KW-0804">Transcription</keyword>
<keyword evidence="2" id="KW-0663">Pyridoxal phosphate</keyword>
<dbReference type="SUPFAM" id="SSF53383">
    <property type="entry name" value="PLP-dependent transferases"/>
    <property type="match status" value="1"/>
</dbReference>
<evidence type="ECO:0000313" key="8">
    <source>
        <dbReference type="Proteomes" id="UP000243468"/>
    </source>
</evidence>
<dbReference type="Proteomes" id="UP000243468">
    <property type="component" value="Unassembled WGS sequence"/>
</dbReference>
<dbReference type="Gene3D" id="3.90.1150.10">
    <property type="entry name" value="Aspartate Aminotransferase, domain 1"/>
    <property type="match status" value="1"/>
</dbReference>
<evidence type="ECO:0000259" key="6">
    <source>
        <dbReference type="PROSITE" id="PS50949"/>
    </source>
</evidence>
<dbReference type="Gene3D" id="1.10.10.10">
    <property type="entry name" value="Winged helix-like DNA-binding domain superfamily/Winged helix DNA-binding domain"/>
    <property type="match status" value="1"/>
</dbReference>
<keyword evidence="8" id="KW-1185">Reference proteome</keyword>
<dbReference type="Gene3D" id="3.40.640.10">
    <property type="entry name" value="Type I PLP-dependent aspartate aminotransferase-like (Major domain)"/>
    <property type="match status" value="1"/>
</dbReference>
<dbReference type="InterPro" id="IPR004839">
    <property type="entry name" value="Aminotransferase_I/II_large"/>
</dbReference>
<dbReference type="InterPro" id="IPR000524">
    <property type="entry name" value="Tscrpt_reg_HTH_GntR"/>
</dbReference>
<dbReference type="PROSITE" id="PS50949">
    <property type="entry name" value="HTH_GNTR"/>
    <property type="match status" value="1"/>
</dbReference>
<proteinExistence type="inferred from homology"/>
<feature type="domain" description="HTH gntR-type" evidence="6">
    <location>
        <begin position="1"/>
        <end position="69"/>
    </location>
</feature>
<dbReference type="GO" id="GO:0008483">
    <property type="term" value="F:transaminase activity"/>
    <property type="evidence" value="ECO:0007669"/>
    <property type="project" value="UniProtKB-KW"/>
</dbReference>
<dbReference type="SUPFAM" id="SSF46785">
    <property type="entry name" value="Winged helix' DNA-binding domain"/>
    <property type="match status" value="1"/>
</dbReference>
<sequence length="471" mass="54405">MYKSEQLAHQLRQLIESGTLKAHEKLPSLREQVQLSGFSLITVMNAYQELESRGLIYAKEKSGYYIANTYAEHDYNAPLIVSLNSNIEINSLIFKYLKSIQGEHIVPFGSAFPSRDLVYSKKLTQIMGQIARNKKSYDAIDNLPPGNFALRKLIAQRYCMQGIPTDPDDIVITSGAMDALNLALQAIAKPGDYIILQQNIFYGAWQAAERLGLKVVTIPEHPKHGFDLDAFEHILKTYPVKLCWFMLNSHNPVGFTVSEDIKFQISKLLHQYQVYMIEDDVYEEMYFGHKKPLPMTYYDQNNLVLHCSSFSKTLGATFRVGWVHAGKYSQHIQHLQLMSTISVNSLLQTALVEFLSNFHYEKHLRNLRKNLQHNKLLFYRYLELNLPPECKIEYHPSGYFLWLKLPKNIDSMPIYESLIQQKIGIAPGQLFNITAQKQHYLRINCSFEWSDSVQHSLDQVIVTLQKFIRDE</sequence>
<accession>A0A1G6GK30</accession>
<dbReference type="CDD" id="cd07377">
    <property type="entry name" value="WHTH_GntR"/>
    <property type="match status" value="1"/>
</dbReference>
<dbReference type="PANTHER" id="PTHR46577:SF2">
    <property type="entry name" value="TRANSCRIPTIONAL REGULATORY PROTEIN"/>
    <property type="match status" value="1"/>
</dbReference>
<dbReference type="OrthoDB" id="9804020at2"/>
<keyword evidence="7" id="KW-0032">Aminotransferase</keyword>
<dbReference type="CDD" id="cd00609">
    <property type="entry name" value="AAT_like"/>
    <property type="match status" value="1"/>
</dbReference>
<name>A0A1G6GK30_9GAMM</name>
<evidence type="ECO:0000313" key="7">
    <source>
        <dbReference type="EMBL" id="SDB82203.1"/>
    </source>
</evidence>
<dbReference type="GO" id="GO:0030170">
    <property type="term" value="F:pyridoxal phosphate binding"/>
    <property type="evidence" value="ECO:0007669"/>
    <property type="project" value="InterPro"/>
</dbReference>
<organism evidence="7 8">
    <name type="scientific">Acinetobacter kookii</name>
    <dbReference type="NCBI Taxonomy" id="1226327"/>
    <lineage>
        <taxon>Bacteria</taxon>
        <taxon>Pseudomonadati</taxon>
        <taxon>Pseudomonadota</taxon>
        <taxon>Gammaproteobacteria</taxon>
        <taxon>Moraxellales</taxon>
        <taxon>Moraxellaceae</taxon>
        <taxon>Acinetobacter</taxon>
    </lineage>
</organism>
<evidence type="ECO:0000256" key="2">
    <source>
        <dbReference type="ARBA" id="ARBA00022898"/>
    </source>
</evidence>
<keyword evidence="4 7" id="KW-0238">DNA-binding</keyword>
<dbReference type="InterPro" id="IPR051446">
    <property type="entry name" value="HTH_trans_reg/aminotransferase"/>
</dbReference>
<dbReference type="InterPro" id="IPR036390">
    <property type="entry name" value="WH_DNA-bd_sf"/>
</dbReference>
<dbReference type="GO" id="GO:0003677">
    <property type="term" value="F:DNA binding"/>
    <property type="evidence" value="ECO:0007669"/>
    <property type="project" value="UniProtKB-KW"/>
</dbReference>
<protein>
    <submittedName>
        <fullName evidence="7">DNA-binding transcriptional regulator, MocR family, contains an aminotransferase domain</fullName>
    </submittedName>
</protein>
<dbReference type="InterPro" id="IPR015424">
    <property type="entry name" value="PyrdxlP-dep_Trfase"/>
</dbReference>
<dbReference type="Pfam" id="PF00155">
    <property type="entry name" value="Aminotran_1_2"/>
    <property type="match status" value="1"/>
</dbReference>
<evidence type="ECO:0000256" key="3">
    <source>
        <dbReference type="ARBA" id="ARBA00023015"/>
    </source>
</evidence>
<dbReference type="PANTHER" id="PTHR46577">
    <property type="entry name" value="HTH-TYPE TRANSCRIPTIONAL REGULATORY PROTEIN GABR"/>
    <property type="match status" value="1"/>
</dbReference>
<evidence type="ECO:0000256" key="5">
    <source>
        <dbReference type="ARBA" id="ARBA00023163"/>
    </source>
</evidence>
<keyword evidence="7" id="KW-0808">Transferase</keyword>
<dbReference type="InterPro" id="IPR036388">
    <property type="entry name" value="WH-like_DNA-bd_sf"/>
</dbReference>
<reference evidence="8" key="1">
    <citation type="submission" date="2016-09" db="EMBL/GenBank/DDBJ databases">
        <authorList>
            <person name="Varghese N."/>
            <person name="Submissions S."/>
        </authorList>
    </citation>
    <scope>NUCLEOTIDE SEQUENCE [LARGE SCALE GENOMIC DNA]</scope>
    <source>
        <strain evidence="8">ANC 4667</strain>
    </source>
</reference>
<dbReference type="GO" id="GO:0003700">
    <property type="term" value="F:DNA-binding transcription factor activity"/>
    <property type="evidence" value="ECO:0007669"/>
    <property type="project" value="InterPro"/>
</dbReference>
<dbReference type="RefSeq" id="WP_092818112.1">
    <property type="nucleotide sequence ID" value="NZ_BAABKJ010000007.1"/>
</dbReference>
<dbReference type="STRING" id="1226327.SAMN05421732_10116"/>
<comment type="similarity">
    <text evidence="1">In the C-terminal section; belongs to the class-I pyridoxal-phosphate-dependent aminotransferase family.</text>
</comment>
<keyword evidence="3" id="KW-0805">Transcription regulation</keyword>
<dbReference type="AlphaFoldDB" id="A0A1G6GK30"/>
<evidence type="ECO:0000256" key="1">
    <source>
        <dbReference type="ARBA" id="ARBA00005384"/>
    </source>
</evidence>